<gene>
    <name evidence="7" type="ORF">VIBC2010_08768</name>
</gene>
<dbReference type="Proteomes" id="UP000002943">
    <property type="component" value="Unassembled WGS sequence"/>
</dbReference>
<keyword evidence="2" id="KW-0964">Secreted</keyword>
<keyword evidence="3" id="KW-0843">Virulence</keyword>
<feature type="domain" description="Secreted effector protein SptP N-terminal" evidence="6">
    <location>
        <begin position="33"/>
        <end position="110"/>
    </location>
</feature>
<sequence>MPIELNQFTESVGGGRFALADNVSGNPVIVEAQFSFSDKVMHWLSQMPLLNNLAAVQEFAQKQTESNLKTLGVFLNALAHERGEEYALKVANKMDYSGQTPLTSRLIEHVTQGITQSQPITVSAQERIGSEPQEAETKPQLPLTSLSQLEQAVKLLSNYSCPVSLPLPSSLSYISSFLYSETESMQHLQQLVADYNQAITDSSFNDAIGDLAEIFQTPLSSEKMTKTLTFFAERIQTLNDKLSDIQSAVDGLPEHQQSDARQLNEALATEIKQLKSVDSFVSQYKVAWKAESTDYAAYQQFHENCSQNLKSSLSPELTKLSFELIHDSPRLDSEVLANRLAKKLGQYTADMSTVNLRVLSEVLAEKVPSLADEVQTPFNTKEQKAQFGALNLIRQALNQSREKLHEEKEGIEARLDIPNKITQLRHIAAVFTKEVEQYQNTDPTEEYQFEATLAAITGNTWSVIKGDKLLPDGVVDYEDLDLTEPVENDLASLDISERVRRLAENVIQTQHRFAWLDATNSTTYEPNNRSGVDIFKDIRNKQLADNITQNLPSYVDYLDQKVTAGKAYVASLNTFIEANLCDSVTHQAQGMLKEAEKQLFRLESLDAQCQLVQKALDTREAVGNRLADLESMLHRTIDTDVKRLNLQGFLSYLPALRDNNDQVRALVVERQNLQTKLKSEEQFLIDLQGKDWRKNTELSTKPEALEYQYAEKKLAELDNRIEHLDNDYEKSMLELTRFDRIVNSEKGYPDISGNSIESWSAWVKQNIAGSLSGDYRPDFNGLILDRQMAKAGINSYTEAYQQLASTLLNGKNTSNYEGVTKALSDMHNWAMAHPVESQALAGNLTHVYQIVSANTGWFGSDLVAMASTVWQTGTVENQVKDILQGRREFIPSQSSMSMTAEMIALLHLAQCAPYMVGAAKGTTGNGLIASMASTMVSSFVPLPAASLARPMAGMLGGMVQTWAEQKMTNVVNQNRSTEVMVNALMKGIQQQGSFSDRAKAVTSYAMQRQALQDIGTLASDCFETNKTGAIKRMWQDAKNSWQEMNWKAKAFTLVTTSAVAVGAAATAAVAILAIAGTGGGAIAVAALAGAAVMPLGAYMARTVVNLIGSTNFLGLNDAHERAKEKMTQQRIDDALNRLESKMKDDQRKGDVIRHSLQEIGELIQLNHLPEDQWESSFIQQVRSITSDRRKEIDKESARSKAELIKMAQAFMPESITNKDDDWDKRSQQVDDALVKFAA</sequence>
<dbReference type="SUPFAM" id="SSF56568">
    <property type="entry name" value="Non-globular alpha+beta subunits of globular proteins"/>
    <property type="match status" value="1"/>
</dbReference>
<dbReference type="STRING" id="796620.VIBC2010_08768"/>
<dbReference type="RefSeq" id="WP_009599301.1">
    <property type="nucleotide sequence ID" value="NZ_AEIU01000002.1"/>
</dbReference>
<protein>
    <recommendedName>
        <fullName evidence="6">Secreted effector protein SptP N-terminal domain-containing protein</fullName>
    </recommendedName>
</protein>
<keyword evidence="5" id="KW-1133">Transmembrane helix</keyword>
<evidence type="ECO:0000256" key="4">
    <source>
        <dbReference type="SAM" id="Coils"/>
    </source>
</evidence>
<keyword evidence="8" id="KW-1185">Reference proteome</keyword>
<dbReference type="Gene3D" id="4.10.1330.10">
    <property type="entry name" value="non globular Virulence effector SptP domain"/>
    <property type="match status" value="1"/>
</dbReference>
<comment type="subcellular location">
    <subcellularLocation>
        <location evidence="1">Secreted</location>
    </subcellularLocation>
</comment>
<dbReference type="Pfam" id="PF09119">
    <property type="entry name" value="SicP-binding"/>
    <property type="match status" value="1"/>
</dbReference>
<evidence type="ECO:0000256" key="2">
    <source>
        <dbReference type="ARBA" id="ARBA00022525"/>
    </source>
</evidence>
<keyword evidence="4" id="KW-0175">Coiled coil</keyword>
<name>E3BEL0_9VIBR</name>
<evidence type="ECO:0000259" key="6">
    <source>
        <dbReference type="Pfam" id="PF09119"/>
    </source>
</evidence>
<evidence type="ECO:0000256" key="5">
    <source>
        <dbReference type="SAM" id="Phobius"/>
    </source>
</evidence>
<dbReference type="AlphaFoldDB" id="E3BEL0"/>
<dbReference type="OrthoDB" id="5833163at2"/>
<comment type="caution">
    <text evidence="7">The sequence shown here is derived from an EMBL/GenBank/DDBJ whole genome shotgun (WGS) entry which is preliminary data.</text>
</comment>
<dbReference type="GO" id="GO:0005615">
    <property type="term" value="C:extracellular space"/>
    <property type="evidence" value="ECO:0007669"/>
    <property type="project" value="InterPro"/>
</dbReference>
<dbReference type="InterPro" id="IPR011070">
    <property type="entry name" value="Globular_prot_asu/bsu"/>
</dbReference>
<keyword evidence="5" id="KW-0812">Transmembrane</keyword>
<keyword evidence="5" id="KW-0472">Membrane</keyword>
<evidence type="ECO:0000313" key="7">
    <source>
        <dbReference type="EMBL" id="EFP98627.1"/>
    </source>
</evidence>
<evidence type="ECO:0000256" key="3">
    <source>
        <dbReference type="ARBA" id="ARBA00023026"/>
    </source>
</evidence>
<accession>E3BEL0</accession>
<feature type="coiled-coil region" evidence="4">
    <location>
        <begin position="707"/>
        <end position="734"/>
    </location>
</feature>
<feature type="transmembrane region" description="Helical" evidence="5">
    <location>
        <begin position="1081"/>
        <end position="1100"/>
    </location>
</feature>
<proteinExistence type="predicted"/>
<dbReference type="InterPro" id="IPR044899">
    <property type="entry name" value="SptP_N_sf"/>
</dbReference>
<dbReference type="EMBL" id="AEIU01000002">
    <property type="protein sequence ID" value="EFP98627.1"/>
    <property type="molecule type" value="Genomic_DNA"/>
</dbReference>
<organism evidence="7 8">
    <name type="scientific">Vibrio caribbeanicus ATCC BAA-2122</name>
    <dbReference type="NCBI Taxonomy" id="796620"/>
    <lineage>
        <taxon>Bacteria</taxon>
        <taxon>Pseudomonadati</taxon>
        <taxon>Pseudomonadota</taxon>
        <taxon>Gammaproteobacteria</taxon>
        <taxon>Vibrionales</taxon>
        <taxon>Vibrionaceae</taxon>
        <taxon>Vibrio</taxon>
    </lineage>
</organism>
<dbReference type="eggNOG" id="ENOG5031P6J">
    <property type="taxonomic scope" value="Bacteria"/>
</dbReference>
<evidence type="ECO:0000313" key="8">
    <source>
        <dbReference type="Proteomes" id="UP000002943"/>
    </source>
</evidence>
<feature type="transmembrane region" description="Helical" evidence="5">
    <location>
        <begin position="1050"/>
        <end position="1075"/>
    </location>
</feature>
<dbReference type="InterPro" id="IPR015203">
    <property type="entry name" value="SptP_N"/>
</dbReference>
<evidence type="ECO:0000256" key="1">
    <source>
        <dbReference type="ARBA" id="ARBA00004613"/>
    </source>
</evidence>
<reference evidence="7 8" key="1">
    <citation type="journal article" date="2012" name="Int. J. Syst. Evol. Microbiol.">
        <title>Vibrio caribbeanicus sp. nov., isolated from the marine sponge Scleritoderma cyanea.</title>
        <authorList>
            <person name="Hoffmann M."/>
            <person name="Monday S.R."/>
            <person name="Allard M.W."/>
            <person name="Strain E.A."/>
            <person name="Whittaker P."/>
            <person name="Naum M."/>
            <person name="McCarthy P.J."/>
            <person name="Lopez J.V."/>
            <person name="Fischer M."/>
            <person name="Brown E.W."/>
        </authorList>
    </citation>
    <scope>NUCLEOTIDE SEQUENCE [LARGE SCALE GENOMIC DNA]</scope>
    <source>
        <strain evidence="7 8">ATCC BAA-2122</strain>
    </source>
</reference>